<gene>
    <name evidence="2" type="ORF">NTJ_06443</name>
</gene>
<reference evidence="2 3" key="1">
    <citation type="submission" date="2023-09" db="EMBL/GenBank/DDBJ databases">
        <title>Nesidiocoris tenuis whole genome shotgun sequence.</title>
        <authorList>
            <person name="Shibata T."/>
            <person name="Shimoda M."/>
            <person name="Kobayashi T."/>
            <person name="Uehara T."/>
        </authorList>
    </citation>
    <scope>NUCLEOTIDE SEQUENCE [LARGE SCALE GENOMIC DNA]</scope>
    <source>
        <strain evidence="2 3">Japan</strain>
    </source>
</reference>
<evidence type="ECO:0000256" key="1">
    <source>
        <dbReference type="SAM" id="MobiDB-lite"/>
    </source>
</evidence>
<accession>A0ABN7AQB6</accession>
<keyword evidence="3" id="KW-1185">Reference proteome</keyword>
<evidence type="ECO:0000313" key="3">
    <source>
        <dbReference type="Proteomes" id="UP001307889"/>
    </source>
</evidence>
<sequence length="80" mass="8429">MAFVRNSTLHKGGGRVELLRPPPTPFRPQDGDGVGPGISLTPNVPQINNLSGAGFSLLGPFIFGGNPLEIPPLNLQRLSD</sequence>
<name>A0ABN7AQB6_9HEMI</name>
<feature type="region of interest" description="Disordered" evidence="1">
    <location>
        <begin position="1"/>
        <end position="36"/>
    </location>
</feature>
<protein>
    <submittedName>
        <fullName evidence="2">Uncharacterized protein</fullName>
    </submittedName>
</protein>
<proteinExistence type="predicted"/>
<organism evidence="2 3">
    <name type="scientific">Nesidiocoris tenuis</name>
    <dbReference type="NCBI Taxonomy" id="355587"/>
    <lineage>
        <taxon>Eukaryota</taxon>
        <taxon>Metazoa</taxon>
        <taxon>Ecdysozoa</taxon>
        <taxon>Arthropoda</taxon>
        <taxon>Hexapoda</taxon>
        <taxon>Insecta</taxon>
        <taxon>Pterygota</taxon>
        <taxon>Neoptera</taxon>
        <taxon>Paraneoptera</taxon>
        <taxon>Hemiptera</taxon>
        <taxon>Heteroptera</taxon>
        <taxon>Panheteroptera</taxon>
        <taxon>Cimicomorpha</taxon>
        <taxon>Miridae</taxon>
        <taxon>Dicyphina</taxon>
        <taxon>Nesidiocoris</taxon>
    </lineage>
</organism>
<dbReference type="EMBL" id="AP028912">
    <property type="protein sequence ID" value="BES93634.1"/>
    <property type="molecule type" value="Genomic_DNA"/>
</dbReference>
<evidence type="ECO:0000313" key="2">
    <source>
        <dbReference type="EMBL" id="BES93634.1"/>
    </source>
</evidence>
<dbReference type="Proteomes" id="UP001307889">
    <property type="component" value="Chromosome 4"/>
</dbReference>